<dbReference type="Pfam" id="PF17390">
    <property type="entry name" value="Bac_rhamnosid_C"/>
    <property type="match status" value="1"/>
</dbReference>
<organism evidence="10 11">
    <name type="scientific">Nocardioides lianchengensis</name>
    <dbReference type="NCBI Taxonomy" id="1045774"/>
    <lineage>
        <taxon>Bacteria</taxon>
        <taxon>Bacillati</taxon>
        <taxon>Actinomycetota</taxon>
        <taxon>Actinomycetes</taxon>
        <taxon>Propionibacteriales</taxon>
        <taxon>Nocardioidaceae</taxon>
        <taxon>Nocardioides</taxon>
    </lineage>
</organism>
<dbReference type="PANTHER" id="PTHR33307">
    <property type="entry name" value="ALPHA-RHAMNOSIDASE (EUROFUNG)"/>
    <property type="match status" value="1"/>
</dbReference>
<dbReference type="Gene3D" id="2.60.40.10">
    <property type="entry name" value="Immunoglobulins"/>
    <property type="match status" value="2"/>
</dbReference>
<keyword evidence="3" id="KW-0378">Hydrolase</keyword>
<evidence type="ECO:0000259" key="7">
    <source>
        <dbReference type="Pfam" id="PF16640"/>
    </source>
</evidence>
<dbReference type="EC" id="3.2.1.40" evidence="2"/>
<evidence type="ECO:0000256" key="3">
    <source>
        <dbReference type="ARBA" id="ARBA00022801"/>
    </source>
</evidence>
<dbReference type="Pfam" id="PF25788">
    <property type="entry name" value="Ig_Rha78A_N"/>
    <property type="match status" value="1"/>
</dbReference>
<dbReference type="InterPro" id="IPR058094">
    <property type="entry name" value="Ig-like_OmpL47-like"/>
</dbReference>
<feature type="domain" description="Alpha-L-rhamnosidase C-terminal" evidence="9">
    <location>
        <begin position="1322"/>
        <end position="1398"/>
    </location>
</feature>
<feature type="domain" description="Alpha-L-rhamnosidase concanavalin-like" evidence="4">
    <location>
        <begin position="871"/>
        <end position="965"/>
    </location>
</feature>
<accession>A0A1G6WDC1</accession>
<evidence type="ECO:0000313" key="11">
    <source>
        <dbReference type="Proteomes" id="UP000199034"/>
    </source>
</evidence>
<proteinExistence type="predicted"/>
<evidence type="ECO:0000256" key="1">
    <source>
        <dbReference type="ARBA" id="ARBA00001445"/>
    </source>
</evidence>
<dbReference type="InterPro" id="IPR008928">
    <property type="entry name" value="6-hairpin_glycosidase_sf"/>
</dbReference>
<dbReference type="Pfam" id="PF16640">
    <property type="entry name" value="Big_3_5"/>
    <property type="match status" value="1"/>
</dbReference>
<dbReference type="NCBIfam" id="NF047446">
    <property type="entry name" value="barrel_OmpL47"/>
    <property type="match status" value="1"/>
</dbReference>
<dbReference type="Pfam" id="PF08531">
    <property type="entry name" value="Bac_rhamnosid_N"/>
    <property type="match status" value="1"/>
</dbReference>
<dbReference type="Gene3D" id="2.60.420.10">
    <property type="entry name" value="Maltose phosphorylase, domain 3"/>
    <property type="match status" value="1"/>
</dbReference>
<dbReference type="InterPro" id="IPR016007">
    <property type="entry name" value="Alpha_rhamnosid"/>
</dbReference>
<dbReference type="InterPro" id="IPR013737">
    <property type="entry name" value="Bac_rhamnosid_N"/>
</dbReference>
<dbReference type="Gene3D" id="2.60.40.2700">
    <property type="match status" value="1"/>
</dbReference>
<sequence length="2267" mass="237468">MTTLALTGGLAAGLPSPGATAVAGPVVLAADAPTLAHLEVEKKATPLGIDVAAPRFSWVIDSDARDVRQESYRLRVATEAEGLDGELVWDSQVVASTTSEGTSYDGPDLEPTTGYVWDVEVVTTAGTARAASRFRTGLLDEGDWGDSAWIGNDRVQDVSGVDLAGASWIHPPYQGGNTPPGYFRQTFTVDPGRTVAGAELVMTGDRGFSAFLNGAQVASGASVDDRWKSAARVRVFPKPGPNVLAVRLDNTAKAYGAVVGKLVVRYADGTTQEVVTDADWLSSRTATTGWQLAGAPTTGWVPAAARATYGSGPWGAQVSVPRTTAPDTGLNFDTASWIVPDIGAPSPSNPIPTTLFRRKVSVPAGKEVAWAQLAVTGDQVFTAFWNGAEVARNTGANNEWQQARAVNLSVGAGDNVLAVALDTPGTAQYGGVLARVRIGFTDGTSEDVVSDGSFLAEPIGSAPRPQGWATVGYDDSGWEPARAEALYRGWVYGDRVTVPAVPTGAEALTVDGASWIWTPESTTPVAPAEDRAFRRTLVTPGGREAVSAEVVMTADDSFDLVVNGRRIGRTEGAVNEWQQSRRYEVDLEPARNVLAVRTTNGPDSPAGLIAKIRIRYADGGSEVVTSDATWRATKQIPADWSAPTLDDSGWGAAVVQAAYGSAPWNRGVKDPQAPVRPAPLLRKDFAVDGDVANATVYVAAGGYADVSLNGEPISADVLSPGFTDYDDTVQYVATDVTDQLDGGANALGLELGRGFYGMTGGNVWNWNSPPWHDEPVARAVLEIEYADGREERVVTDGSWTRHDGPTRFDDLYGGETYDASYELPGFDTAGFDDAGWAPAAEVAGPKGELVNMRQQPIRVTESLPAVAITEPQDGTYVVKFPRVLAGNVRITAQGPAGTTIRYQYGEKLRASGLVNVDNNGGFASGFQTDRFVLAGTGAPESWEPHFSYKGFQYVQVTGWPGDQPPPLSAFTAKAVHTDAERTGSFESSDAVMNGTHEAVVDTLLNNIHGIPTDTPMFEKNGWTGDAAVGFDMFMYNLDLHELFAKWMRDLDETRDAEGAPMVIAPSSAGWGQWGVAPPWHSAYVQIPWGLYQQGGDDRTLRSLYANLQTYVDLEFGRSADGLVTDNRLGDWVSPEASPAGGNAPEDTRVSGTAYLYLMLQTMERSARHLGKDADAEQFAANAATVKAAFNRTFLAPDGGHYRGSGDRGYRQTHNVLAVAFGLTPDAATTQRVVDSIAADVRAKGTHLNTGVLGTKYLLPVLTAHGYAGLAHELAVQTTYPSWGYKLEQGATSMWEHWATDARSLGHYFLGTVDDWFFTDVAGIRSSVETGYRDVTVAPAVTGEMDWARATLDTPFGPVTSDWRRADDGTGDLVLEVDVPVGSTGHLRVPAPNATAVVEGDGPAVTADGVREWSHADGVLSLTTGSGRYELRVRSDLAALGRVTELLDATRSAVAGHAEAGDLATADRERLTTGLDAIGDDVDDTVAATIAGEQTAIDAGLRDALAAARSLRSGTAGSGSIDPAVRTDLVERLDRVVAALERAASDRAGVAVAVPPLAEAVLPGTEASGAVTVTNTGTAAVSELSVDVAVGSWPVTVGALPATVPAGASVQVPFTTQVPEDARPGAHDVTATVGFATGGDRLQLTESGPWVLVTSGVEVTSVTTEVTGRTATATVTVRSTGTAAVDGQVELTAPAGWPATVPSDPVRVPAGGTVEVRVPLLLPRRVVATDHPLTASLVRDGAVLASGSGTLAVTLATPPTAAEGASDHVDLGDQASETAHEVLAAPNSGTSSEAGLTRRYAHSLHPGSWYSAVLDVEPGQPFVVRMIETFDKATTKEFNLYADDVLVGRHQITRTQNSVGWMAHQVVVDSAAALAQTADGSVRLKFEFPTDATAYDPSIADVWVLPLGADDVAPLVAPRVTGPRGRNGWLRGPGAVALTAVDDRDGAPVVEVGGPGSWTAYVGPVGVVADGEHVVGFRARDAAGNASADRSVTVRVDATAPSTTVSADVDPDRSDRAVLRIRAEDATSGVAATSYRVDGGAWQVLDATAPVVTGGGEHVVEVSSTDLAGNAEAVRRITLTLVDVPAITALVRPQVTGGTAVGQVLRATDGTWNTAGVRIARQWLRDGRPVPGATGSAYRLAAADVGRRLAVRVTASKAGRPSGTATSATSGVVVRARSVTSLKVSRTAVRSGRPVRVRVQVTSPTASVSGTVRLRLDGKVVRTVRATGRTVVVSVRIRGRGKHRLVAQYAGSTGVAPSKAGPVVVRGR</sequence>
<dbReference type="InterPro" id="IPR032109">
    <property type="entry name" value="Big_3_5"/>
</dbReference>
<dbReference type="GO" id="GO:0030596">
    <property type="term" value="F:alpha-L-rhamnosidase activity"/>
    <property type="evidence" value="ECO:0007669"/>
    <property type="project" value="UniProtKB-EC"/>
</dbReference>
<dbReference type="Gene3D" id="3.30.420.430">
    <property type="match status" value="1"/>
</dbReference>
<dbReference type="STRING" id="1045774.SAMN05421872_109232"/>
<feature type="domain" description="Bacterial alpha-L-rhamnosidase N-terminal" evidence="5">
    <location>
        <begin position="690"/>
        <end position="861"/>
    </location>
</feature>
<evidence type="ECO:0000256" key="2">
    <source>
        <dbReference type="ARBA" id="ARBA00012652"/>
    </source>
</evidence>
<evidence type="ECO:0000259" key="6">
    <source>
        <dbReference type="Pfam" id="PF10633"/>
    </source>
</evidence>
<dbReference type="PANTHER" id="PTHR33307:SF6">
    <property type="entry name" value="ALPHA-RHAMNOSIDASE (EUROFUNG)-RELATED"/>
    <property type="match status" value="1"/>
</dbReference>
<feature type="domain" description="Bacterial Ig-like" evidence="7">
    <location>
        <begin position="2182"/>
        <end position="2264"/>
    </location>
</feature>
<dbReference type="InterPro" id="IPR013783">
    <property type="entry name" value="Ig-like_fold"/>
</dbReference>
<dbReference type="Pfam" id="PF05592">
    <property type="entry name" value="Bac_rhamnosid"/>
    <property type="match status" value="1"/>
</dbReference>
<reference evidence="10 11" key="1">
    <citation type="submission" date="2016-10" db="EMBL/GenBank/DDBJ databases">
        <authorList>
            <person name="de Groot N.N."/>
        </authorList>
    </citation>
    <scope>NUCLEOTIDE SEQUENCE [LARGE SCALE GENOMIC DNA]</scope>
    <source>
        <strain evidence="10 11">CGMCC 4.6858</strain>
    </source>
</reference>
<dbReference type="Pfam" id="PF17389">
    <property type="entry name" value="Bac_rhamnosid6H"/>
    <property type="match status" value="1"/>
</dbReference>
<feature type="domain" description="Alpha-galactosidase NEW3" evidence="6">
    <location>
        <begin position="1562"/>
        <end position="1632"/>
    </location>
</feature>
<dbReference type="Gene3D" id="1.50.10.10">
    <property type="match status" value="1"/>
</dbReference>
<protein>
    <recommendedName>
        <fullName evidence="2">alpha-L-rhamnosidase</fullName>
        <ecNumber evidence="2">3.2.1.40</ecNumber>
    </recommendedName>
</protein>
<dbReference type="OrthoDB" id="9761045at2"/>
<evidence type="ECO:0000259" key="4">
    <source>
        <dbReference type="Pfam" id="PF05592"/>
    </source>
</evidence>
<dbReference type="InterPro" id="IPR035396">
    <property type="entry name" value="Bac_rhamnosid6H"/>
</dbReference>
<dbReference type="InterPro" id="IPR018905">
    <property type="entry name" value="A-galactase_NEW3"/>
</dbReference>
<feature type="domain" description="Alpha-galactosidase NEW3" evidence="6">
    <location>
        <begin position="1667"/>
        <end position="1736"/>
    </location>
</feature>
<dbReference type="GO" id="GO:0005975">
    <property type="term" value="P:carbohydrate metabolic process"/>
    <property type="evidence" value="ECO:0007669"/>
    <property type="project" value="InterPro"/>
</dbReference>
<dbReference type="EMBL" id="FMZM01000009">
    <property type="protein sequence ID" value="SDD63066.1"/>
    <property type="molecule type" value="Genomic_DNA"/>
</dbReference>
<dbReference type="Pfam" id="PF10633">
    <property type="entry name" value="NPCBM_assoc"/>
    <property type="match status" value="2"/>
</dbReference>
<evidence type="ECO:0000313" key="10">
    <source>
        <dbReference type="EMBL" id="SDD63066.1"/>
    </source>
</evidence>
<dbReference type="InterPro" id="IPR012341">
    <property type="entry name" value="6hp_glycosidase-like_sf"/>
</dbReference>
<dbReference type="RefSeq" id="WP_139175651.1">
    <property type="nucleotide sequence ID" value="NZ_FMZM01000009.1"/>
</dbReference>
<evidence type="ECO:0000259" key="9">
    <source>
        <dbReference type="Pfam" id="PF17390"/>
    </source>
</evidence>
<evidence type="ECO:0000259" key="5">
    <source>
        <dbReference type="Pfam" id="PF08531"/>
    </source>
</evidence>
<dbReference type="Gene3D" id="2.60.120.260">
    <property type="entry name" value="Galactose-binding domain-like"/>
    <property type="match status" value="5"/>
</dbReference>
<keyword evidence="11" id="KW-1185">Reference proteome</keyword>
<dbReference type="InterPro" id="IPR008902">
    <property type="entry name" value="Rhamnosid_concanavalin"/>
</dbReference>
<comment type="catalytic activity">
    <reaction evidence="1">
        <text>Hydrolysis of terminal non-reducing alpha-L-rhamnose residues in alpha-L-rhamnosides.</text>
        <dbReference type="EC" id="3.2.1.40"/>
    </reaction>
</comment>
<name>A0A1G6WDC1_9ACTN</name>
<dbReference type="SUPFAM" id="SSF48208">
    <property type="entry name" value="Six-hairpin glycosidases"/>
    <property type="match status" value="1"/>
</dbReference>
<evidence type="ECO:0000259" key="8">
    <source>
        <dbReference type="Pfam" id="PF17389"/>
    </source>
</evidence>
<gene>
    <name evidence="10" type="ORF">SAMN05421872_109232</name>
</gene>
<dbReference type="Proteomes" id="UP000199034">
    <property type="component" value="Unassembled WGS sequence"/>
</dbReference>
<dbReference type="InterPro" id="IPR035398">
    <property type="entry name" value="Bac_rhamnosid_C"/>
</dbReference>
<feature type="domain" description="Alpha-L-rhamnosidase six-hairpin glycosidase" evidence="8">
    <location>
        <begin position="980"/>
        <end position="1320"/>
    </location>
</feature>